<gene>
    <name evidence="2" type="ORF">H6H03_17595</name>
</gene>
<sequence>MLQQLKELLQNAQLQQQVQAAANQAEAIKLLAIASAEKGYNFTVESLSQMLAELTVDSNELSEEELLSVSGGMMADTGHGHMSCCTDCPKGNGQC</sequence>
<organism evidence="2 3">
    <name type="scientific">Nostoc paludosum FACHB-159</name>
    <dbReference type="NCBI Taxonomy" id="2692908"/>
    <lineage>
        <taxon>Bacteria</taxon>
        <taxon>Bacillati</taxon>
        <taxon>Cyanobacteriota</taxon>
        <taxon>Cyanophyceae</taxon>
        <taxon>Nostocales</taxon>
        <taxon>Nostocaceae</taxon>
        <taxon>Nostoc</taxon>
    </lineage>
</organism>
<evidence type="ECO:0000313" key="3">
    <source>
        <dbReference type="Proteomes" id="UP000637383"/>
    </source>
</evidence>
<proteinExistence type="predicted"/>
<dbReference type="Proteomes" id="UP000637383">
    <property type="component" value="Unassembled WGS sequence"/>
</dbReference>
<protein>
    <submittedName>
        <fullName evidence="2">Nif11-like leader peptide family natural product</fullName>
    </submittedName>
</protein>
<keyword evidence="1" id="KW-0175">Coiled coil</keyword>
<dbReference type="EMBL" id="JACJTU010000015">
    <property type="protein sequence ID" value="MBD2735687.1"/>
    <property type="molecule type" value="Genomic_DNA"/>
</dbReference>
<keyword evidence="3" id="KW-1185">Reference proteome</keyword>
<name>A0ABR8KC51_9NOSO</name>
<accession>A0ABR8KC51</accession>
<evidence type="ECO:0000256" key="1">
    <source>
        <dbReference type="SAM" id="Coils"/>
    </source>
</evidence>
<comment type="caution">
    <text evidence="2">The sequence shown here is derived from an EMBL/GenBank/DDBJ whole genome shotgun (WGS) entry which is preliminary data.</text>
</comment>
<evidence type="ECO:0000313" key="2">
    <source>
        <dbReference type="EMBL" id="MBD2735687.1"/>
    </source>
</evidence>
<reference evidence="2 3" key="1">
    <citation type="journal article" date="2020" name="ISME J.">
        <title>Comparative genomics reveals insights into cyanobacterial evolution and habitat adaptation.</title>
        <authorList>
            <person name="Chen M.Y."/>
            <person name="Teng W.K."/>
            <person name="Zhao L."/>
            <person name="Hu C.X."/>
            <person name="Zhou Y.K."/>
            <person name="Han B.P."/>
            <person name="Song L.R."/>
            <person name="Shu W.S."/>
        </authorList>
    </citation>
    <scope>NUCLEOTIDE SEQUENCE [LARGE SCALE GENOMIC DNA]</scope>
    <source>
        <strain evidence="2 3">FACHB-159</strain>
    </source>
</reference>
<dbReference type="InterPro" id="IPR022516">
    <property type="entry name" value="CHP03798_Ocin"/>
</dbReference>
<feature type="coiled-coil region" evidence="1">
    <location>
        <begin position="11"/>
        <end position="64"/>
    </location>
</feature>
<dbReference type="RefSeq" id="WP_190956329.1">
    <property type="nucleotide sequence ID" value="NZ_JACJTU010000015.1"/>
</dbReference>
<dbReference type="NCBIfam" id="TIGR03798">
    <property type="entry name" value="leader_Nif11"/>
    <property type="match status" value="1"/>
</dbReference>